<proteinExistence type="inferred from homology"/>
<dbReference type="FunFam" id="3.30.160.190:FF:000001">
    <property type="entry name" value="NADH-ubiquinone oxidoreductase 21 kDa subunit mitochondrial"/>
    <property type="match status" value="1"/>
</dbReference>
<evidence type="ECO:0000256" key="5">
    <source>
        <dbReference type="ARBA" id="ARBA00022660"/>
    </source>
</evidence>
<dbReference type="Proteomes" id="UP000719412">
    <property type="component" value="Unassembled WGS sequence"/>
</dbReference>
<comment type="caution">
    <text evidence="12">The sequence shown here is derived from an EMBL/GenBank/DDBJ whole genome shotgun (WGS) entry which is preliminary data.</text>
</comment>
<keyword evidence="6 11" id="KW-0999">Mitochondrion inner membrane</keyword>
<dbReference type="InterPro" id="IPR017853">
    <property type="entry name" value="GH"/>
</dbReference>
<keyword evidence="4 11" id="KW-0813">Transport</keyword>
<evidence type="ECO:0000256" key="6">
    <source>
        <dbReference type="ARBA" id="ARBA00022792"/>
    </source>
</evidence>
<dbReference type="Gene3D" id="3.30.160.190">
    <property type="entry name" value="atu1810 like domain"/>
    <property type="match status" value="1"/>
</dbReference>
<keyword evidence="5 11" id="KW-0679">Respiratory chain</keyword>
<dbReference type="AlphaFoldDB" id="A0A8J6HD02"/>
<protein>
    <recommendedName>
        <fullName evidence="3 11">NADH dehydrogenase [ubiquinone] iron-sulfur protein 4, mitochondrial</fullName>
    </recommendedName>
</protein>
<reference evidence="12" key="2">
    <citation type="submission" date="2021-08" db="EMBL/GenBank/DDBJ databases">
        <authorList>
            <person name="Eriksson T."/>
        </authorList>
    </citation>
    <scope>NUCLEOTIDE SEQUENCE</scope>
    <source>
        <strain evidence="12">Stoneville</strain>
        <tissue evidence="12">Whole head</tissue>
    </source>
</reference>
<dbReference type="Pfam" id="PF04800">
    <property type="entry name" value="NDUS4"/>
    <property type="match status" value="1"/>
</dbReference>
<dbReference type="InterPro" id="IPR006885">
    <property type="entry name" value="NADH_UbQ_FeS_4_mit-like"/>
</dbReference>
<keyword evidence="8 11" id="KW-0249">Electron transport</keyword>
<keyword evidence="9 11" id="KW-0496">Mitochondrion</keyword>
<evidence type="ECO:0000313" key="13">
    <source>
        <dbReference type="Proteomes" id="UP000719412"/>
    </source>
</evidence>
<sequence length="246" mass="28379">MQRVWPRASAAAERLWSAANVKDMTDAQRRIEEHACRMNRRGIEAQPPNGPGVPQFEMASVSMRFFHRYNLTFRSLASISTTSSRCTDDISKSRGQKEAPQISDLALLNPEEVEQRKRLQGYITVDATTDISPVTGVPEEHVKERLVRIYEPAKNAMQSGTDNTGHWEMDFETRERWENPLMGWCSSGDPLSNMKIQFESKEDAIKYCEKNGWDWYVQESSFEKPFKPKSYGVNFSWNKRTRVSTK</sequence>
<keyword evidence="10 11" id="KW-0472">Membrane</keyword>
<keyword evidence="7 11" id="KW-0809">Transit peptide</keyword>
<evidence type="ECO:0000256" key="8">
    <source>
        <dbReference type="ARBA" id="ARBA00022982"/>
    </source>
</evidence>
<dbReference type="PANTHER" id="PTHR12219">
    <property type="entry name" value="NADH-UBIQUINONE OXIDOREDUCTASE"/>
    <property type="match status" value="1"/>
</dbReference>
<organism evidence="12 13">
    <name type="scientific">Tenebrio molitor</name>
    <name type="common">Yellow mealworm beetle</name>
    <dbReference type="NCBI Taxonomy" id="7067"/>
    <lineage>
        <taxon>Eukaryota</taxon>
        <taxon>Metazoa</taxon>
        <taxon>Ecdysozoa</taxon>
        <taxon>Arthropoda</taxon>
        <taxon>Hexapoda</taxon>
        <taxon>Insecta</taxon>
        <taxon>Pterygota</taxon>
        <taxon>Neoptera</taxon>
        <taxon>Endopterygota</taxon>
        <taxon>Coleoptera</taxon>
        <taxon>Polyphaga</taxon>
        <taxon>Cucujiformia</taxon>
        <taxon>Tenebrionidae</taxon>
        <taxon>Tenebrio</taxon>
    </lineage>
</organism>
<keyword evidence="13" id="KW-1185">Reference proteome</keyword>
<name>A0A8J6HD02_TENMO</name>
<dbReference type="SUPFAM" id="SSF51445">
    <property type="entry name" value="(Trans)glycosidases"/>
    <property type="match status" value="1"/>
</dbReference>
<comment type="similarity">
    <text evidence="2 11">Belongs to the complex I NDUFS4 subunit family.</text>
</comment>
<evidence type="ECO:0000256" key="3">
    <source>
        <dbReference type="ARBA" id="ARBA00015796"/>
    </source>
</evidence>
<gene>
    <name evidence="12" type="ORF">GEV33_010395</name>
</gene>
<evidence type="ECO:0000313" key="12">
    <source>
        <dbReference type="EMBL" id="KAH0812400.1"/>
    </source>
</evidence>
<dbReference type="InterPro" id="IPR038532">
    <property type="entry name" value="NDUFS4-like_sf"/>
</dbReference>
<reference evidence="12" key="1">
    <citation type="journal article" date="2020" name="J Insects Food Feed">
        <title>The yellow mealworm (Tenebrio molitor) genome: a resource for the emerging insects as food and feed industry.</title>
        <authorList>
            <person name="Eriksson T."/>
            <person name="Andere A."/>
            <person name="Kelstrup H."/>
            <person name="Emery V."/>
            <person name="Picard C."/>
        </authorList>
    </citation>
    <scope>NUCLEOTIDE SEQUENCE</scope>
    <source>
        <strain evidence="12">Stoneville</strain>
        <tissue evidence="12">Whole head</tissue>
    </source>
</reference>
<dbReference type="GO" id="GO:0022900">
    <property type="term" value="P:electron transport chain"/>
    <property type="evidence" value="ECO:0007669"/>
    <property type="project" value="InterPro"/>
</dbReference>
<dbReference type="GO" id="GO:0005743">
    <property type="term" value="C:mitochondrial inner membrane"/>
    <property type="evidence" value="ECO:0007669"/>
    <property type="project" value="UniProtKB-SubCell"/>
</dbReference>
<evidence type="ECO:0000256" key="1">
    <source>
        <dbReference type="ARBA" id="ARBA00003195"/>
    </source>
</evidence>
<dbReference type="EMBL" id="JABDTM020026079">
    <property type="protein sequence ID" value="KAH0812400.1"/>
    <property type="molecule type" value="Genomic_DNA"/>
</dbReference>
<evidence type="ECO:0000256" key="7">
    <source>
        <dbReference type="ARBA" id="ARBA00022946"/>
    </source>
</evidence>
<comment type="function">
    <text evidence="1 11">Accessory subunit of the mitochondrial membrane respiratory chain NADH dehydrogenase (Complex I), that is believed not to be involved in catalysis. Complex I functions in the transfer of electrons from NADH to the respiratory chain. The immediate electron acceptor for the enzyme is believed to be ubiquinone.</text>
</comment>
<comment type="subcellular location">
    <subcellularLocation>
        <location evidence="11">Mitochondrion inner membrane</location>
        <topology evidence="11">Peripheral membrane protein</topology>
        <orientation evidence="11">Matrix side</orientation>
    </subcellularLocation>
</comment>
<evidence type="ECO:0000256" key="9">
    <source>
        <dbReference type="ARBA" id="ARBA00023128"/>
    </source>
</evidence>
<evidence type="ECO:0000256" key="4">
    <source>
        <dbReference type="ARBA" id="ARBA00022448"/>
    </source>
</evidence>
<evidence type="ECO:0000256" key="10">
    <source>
        <dbReference type="ARBA" id="ARBA00023136"/>
    </source>
</evidence>
<dbReference type="Gene3D" id="3.20.20.80">
    <property type="entry name" value="Glycosidases"/>
    <property type="match status" value="1"/>
</dbReference>
<dbReference type="PANTHER" id="PTHR12219:SF8">
    <property type="entry name" value="NADH DEHYDROGENASE [UBIQUINONE] IRON-SULFUR PROTEIN 4, MITOCHONDRIAL"/>
    <property type="match status" value="1"/>
</dbReference>
<evidence type="ECO:0000256" key="11">
    <source>
        <dbReference type="RuleBase" id="RU367010"/>
    </source>
</evidence>
<evidence type="ECO:0000256" key="2">
    <source>
        <dbReference type="ARBA" id="ARBA00005882"/>
    </source>
</evidence>
<accession>A0A8J6HD02</accession>